<protein>
    <submittedName>
        <fullName evidence="1">Uncharacterized protein</fullName>
    </submittedName>
</protein>
<dbReference type="Proteomes" id="UP000314294">
    <property type="component" value="Unassembled WGS sequence"/>
</dbReference>
<name>A0A4Z2HXF6_9TELE</name>
<evidence type="ECO:0000313" key="2">
    <source>
        <dbReference type="Proteomes" id="UP000314294"/>
    </source>
</evidence>
<proteinExistence type="predicted"/>
<comment type="caution">
    <text evidence="1">The sequence shown here is derived from an EMBL/GenBank/DDBJ whole genome shotgun (WGS) entry which is preliminary data.</text>
</comment>
<reference evidence="1 2" key="1">
    <citation type="submission" date="2019-03" db="EMBL/GenBank/DDBJ databases">
        <title>First draft genome of Liparis tanakae, snailfish: a comprehensive survey of snailfish specific genes.</title>
        <authorList>
            <person name="Kim W."/>
            <person name="Song I."/>
            <person name="Jeong J.-H."/>
            <person name="Kim D."/>
            <person name="Kim S."/>
            <person name="Ryu S."/>
            <person name="Song J.Y."/>
            <person name="Lee S.K."/>
        </authorList>
    </citation>
    <scope>NUCLEOTIDE SEQUENCE [LARGE SCALE GENOMIC DNA]</scope>
    <source>
        <tissue evidence="1">Muscle</tissue>
    </source>
</reference>
<sequence length="155" mass="17026">MPRLNSSLRLPGTLPAARIDQLRVDGIAGQTSGAAGSKRSQHIWIHSPIYSGYLLSNESPALGALLDAVDRTAPEAYNQAVTRCDKRKEQSCCQKVTFTSPPCSKLHAAAWQRARRCEAERNRTFTFDNTHGDHKTNAGFSEWAHSVSVIHVQGL</sequence>
<dbReference type="EMBL" id="SRLO01000173">
    <property type="protein sequence ID" value="TNN69643.1"/>
    <property type="molecule type" value="Genomic_DNA"/>
</dbReference>
<organism evidence="1 2">
    <name type="scientific">Liparis tanakae</name>
    <name type="common">Tanaka's snailfish</name>
    <dbReference type="NCBI Taxonomy" id="230148"/>
    <lineage>
        <taxon>Eukaryota</taxon>
        <taxon>Metazoa</taxon>
        <taxon>Chordata</taxon>
        <taxon>Craniata</taxon>
        <taxon>Vertebrata</taxon>
        <taxon>Euteleostomi</taxon>
        <taxon>Actinopterygii</taxon>
        <taxon>Neopterygii</taxon>
        <taxon>Teleostei</taxon>
        <taxon>Neoteleostei</taxon>
        <taxon>Acanthomorphata</taxon>
        <taxon>Eupercaria</taxon>
        <taxon>Perciformes</taxon>
        <taxon>Cottioidei</taxon>
        <taxon>Cottales</taxon>
        <taxon>Liparidae</taxon>
        <taxon>Liparis</taxon>
    </lineage>
</organism>
<accession>A0A4Z2HXF6</accession>
<evidence type="ECO:0000313" key="1">
    <source>
        <dbReference type="EMBL" id="TNN69643.1"/>
    </source>
</evidence>
<keyword evidence="2" id="KW-1185">Reference proteome</keyword>
<gene>
    <name evidence="1" type="ORF">EYF80_020133</name>
</gene>
<dbReference type="AlphaFoldDB" id="A0A4Z2HXF6"/>